<reference evidence="5" key="2">
    <citation type="submission" date="2016-04" db="EMBL/GenBank/DDBJ databases">
        <title>Planomonospora sphaerica JCM9374 whole genome shotgun sequence.</title>
        <authorList>
            <person name="Suzuki T."/>
            <person name="Dohra H."/>
            <person name="Kodani S."/>
        </authorList>
    </citation>
    <scope>NUCLEOTIDE SEQUENCE [LARGE SCALE GENOMIC DNA]</scope>
    <source>
        <strain evidence="5">JCM 9374</strain>
    </source>
</reference>
<dbReference type="InterPro" id="IPR036271">
    <property type="entry name" value="Tet_transcr_reg_TetR-rel_C_sf"/>
</dbReference>
<dbReference type="InterPro" id="IPR050109">
    <property type="entry name" value="HTH-type_TetR-like_transc_reg"/>
</dbReference>
<dbReference type="PROSITE" id="PS50977">
    <property type="entry name" value="HTH_TETR_2"/>
    <property type="match status" value="1"/>
</dbReference>
<keyword evidence="5" id="KW-1185">Reference proteome</keyword>
<dbReference type="SUPFAM" id="SSF48498">
    <property type="entry name" value="Tetracyclin repressor-like, C-terminal domain"/>
    <property type="match status" value="1"/>
</dbReference>
<reference evidence="4 5" key="1">
    <citation type="journal article" date="2016" name="Genome Announc.">
        <title>Draft Genome Sequence of Planomonospora sphaerica JCM9374, a Rare Actinomycete.</title>
        <authorList>
            <person name="Dohra H."/>
            <person name="Suzuki T."/>
            <person name="Inoue Y."/>
            <person name="Kodani S."/>
        </authorList>
    </citation>
    <scope>NUCLEOTIDE SEQUENCE [LARGE SCALE GENOMIC DNA]</scope>
    <source>
        <strain evidence="4 5">JCM 9374</strain>
    </source>
</reference>
<dbReference type="GO" id="GO:0003700">
    <property type="term" value="F:DNA-binding transcription factor activity"/>
    <property type="evidence" value="ECO:0007669"/>
    <property type="project" value="TreeGrafter"/>
</dbReference>
<protein>
    <submittedName>
        <fullName evidence="4">TetR family transcriptional regulator</fullName>
    </submittedName>
</protein>
<dbReference type="GO" id="GO:0000976">
    <property type="term" value="F:transcription cis-regulatory region binding"/>
    <property type="evidence" value="ECO:0007669"/>
    <property type="project" value="TreeGrafter"/>
</dbReference>
<sequence>MSDRIYQGMTPEERLADRRERLIDAGFALYGTLGFTNTTIEKLCTIARISNRAFYECFATREELLEVIYHRCVEQSVQVASQAAAQAPRTLEGVLEAGIEAYIRFITDDPRRAQIMYVERARASAAYLAGTVQMNAAAFFQVTGADLDLPDTVDPGMAARGLNGAMESILLEWVTAEDPFPIEQVIASVKHVFLRALTA</sequence>
<feature type="DNA-binding region" description="H-T-H motif" evidence="2">
    <location>
        <begin position="39"/>
        <end position="58"/>
    </location>
</feature>
<dbReference type="OrthoDB" id="4331447at2"/>
<accession>A0A171DKE5</accession>
<dbReference type="Pfam" id="PF00440">
    <property type="entry name" value="TetR_N"/>
    <property type="match status" value="1"/>
</dbReference>
<dbReference type="Gene3D" id="1.10.10.60">
    <property type="entry name" value="Homeodomain-like"/>
    <property type="match status" value="1"/>
</dbReference>
<evidence type="ECO:0000313" key="4">
    <source>
        <dbReference type="EMBL" id="GAT69298.1"/>
    </source>
</evidence>
<dbReference type="PANTHER" id="PTHR30055:SF226">
    <property type="entry name" value="HTH-TYPE TRANSCRIPTIONAL REGULATOR PKSA"/>
    <property type="match status" value="1"/>
</dbReference>
<dbReference type="Proteomes" id="UP000077701">
    <property type="component" value="Unassembled WGS sequence"/>
</dbReference>
<evidence type="ECO:0000256" key="2">
    <source>
        <dbReference type="PROSITE-ProRule" id="PRU00335"/>
    </source>
</evidence>
<evidence type="ECO:0000256" key="1">
    <source>
        <dbReference type="ARBA" id="ARBA00023125"/>
    </source>
</evidence>
<dbReference type="InterPro" id="IPR009057">
    <property type="entry name" value="Homeodomain-like_sf"/>
</dbReference>
<keyword evidence="1 2" id="KW-0238">DNA-binding</keyword>
<evidence type="ECO:0000259" key="3">
    <source>
        <dbReference type="PROSITE" id="PS50977"/>
    </source>
</evidence>
<dbReference type="AlphaFoldDB" id="A0A171DKE5"/>
<dbReference type="SUPFAM" id="SSF46689">
    <property type="entry name" value="Homeodomain-like"/>
    <property type="match status" value="1"/>
</dbReference>
<name>A0A171DKE5_9ACTN</name>
<evidence type="ECO:0000313" key="5">
    <source>
        <dbReference type="Proteomes" id="UP000077701"/>
    </source>
</evidence>
<dbReference type="Gene3D" id="1.10.357.10">
    <property type="entry name" value="Tetracycline Repressor, domain 2"/>
    <property type="match status" value="1"/>
</dbReference>
<feature type="domain" description="HTH tetR-type" evidence="3">
    <location>
        <begin position="16"/>
        <end position="76"/>
    </location>
</feature>
<dbReference type="InterPro" id="IPR001647">
    <property type="entry name" value="HTH_TetR"/>
</dbReference>
<dbReference type="EMBL" id="BDCX01000013">
    <property type="protein sequence ID" value="GAT69298.1"/>
    <property type="molecule type" value="Genomic_DNA"/>
</dbReference>
<gene>
    <name evidence="4" type="ORF">PS9374_04973</name>
</gene>
<proteinExistence type="predicted"/>
<dbReference type="STRING" id="161355.PS9374_04973"/>
<dbReference type="PANTHER" id="PTHR30055">
    <property type="entry name" value="HTH-TYPE TRANSCRIPTIONAL REGULATOR RUTR"/>
    <property type="match status" value="1"/>
</dbReference>
<dbReference type="RefSeq" id="WP_068900622.1">
    <property type="nucleotide sequence ID" value="NZ_BDCX01000013.1"/>
</dbReference>
<organism evidence="4 5">
    <name type="scientific">Planomonospora sphaerica</name>
    <dbReference type="NCBI Taxonomy" id="161355"/>
    <lineage>
        <taxon>Bacteria</taxon>
        <taxon>Bacillati</taxon>
        <taxon>Actinomycetota</taxon>
        <taxon>Actinomycetes</taxon>
        <taxon>Streptosporangiales</taxon>
        <taxon>Streptosporangiaceae</taxon>
        <taxon>Planomonospora</taxon>
    </lineage>
</organism>
<comment type="caution">
    <text evidence="4">The sequence shown here is derived from an EMBL/GenBank/DDBJ whole genome shotgun (WGS) entry which is preliminary data.</text>
</comment>